<proteinExistence type="inferred from homology"/>
<evidence type="ECO:0000313" key="12">
    <source>
        <dbReference type="EMBL" id="KAF2673938.1"/>
    </source>
</evidence>
<evidence type="ECO:0000256" key="7">
    <source>
        <dbReference type="ARBA" id="ARBA00023128"/>
    </source>
</evidence>
<dbReference type="Proteomes" id="UP000799302">
    <property type="component" value="Unassembled WGS sequence"/>
</dbReference>
<evidence type="ECO:0000256" key="9">
    <source>
        <dbReference type="ARBA" id="ARBA00032159"/>
    </source>
</evidence>
<comment type="function">
    <text evidence="1 11">Component of the MICOS complex, a large protein complex of the mitochondrial inner membrane that plays crucial roles in the maintenance of crista junctions, inner membrane architecture, and formation of contact sites to the outer membrane.</text>
</comment>
<evidence type="ECO:0000256" key="2">
    <source>
        <dbReference type="ARBA" id="ARBA00004370"/>
    </source>
</evidence>
<comment type="similarity">
    <text evidence="3 11">Belongs to the MICOS complex subunit Mic12 family.</text>
</comment>
<evidence type="ECO:0000256" key="8">
    <source>
        <dbReference type="ARBA" id="ARBA00023136"/>
    </source>
</evidence>
<dbReference type="Pfam" id="PF17050">
    <property type="entry name" value="AIM5"/>
    <property type="match status" value="1"/>
</dbReference>
<keyword evidence="8" id="KW-0472">Membrane</keyword>
<dbReference type="OrthoDB" id="4037694at2759"/>
<evidence type="ECO:0000256" key="5">
    <source>
        <dbReference type="ARBA" id="ARBA00022692"/>
    </source>
</evidence>
<sequence>MGFVNGFLGGVTLTSSILYLTITIHRQNRIQQAALLRQQDTVLRSLIEPNPPAPLPRAREVQAGLVEQGKDAWNAEIEAIVRRVNNTDWNAVRANLEGRIRRLAGKAAQKVEESKVAERVANATGLAVDKATSRREG</sequence>
<dbReference type="GO" id="GO:0061617">
    <property type="term" value="C:MICOS complex"/>
    <property type="evidence" value="ECO:0007669"/>
    <property type="project" value="UniProtKB-UniRule"/>
</dbReference>
<dbReference type="GO" id="GO:0044284">
    <property type="term" value="C:mitochondrial crista junction"/>
    <property type="evidence" value="ECO:0007669"/>
    <property type="project" value="InterPro"/>
</dbReference>
<evidence type="ECO:0000313" key="13">
    <source>
        <dbReference type="Proteomes" id="UP000799302"/>
    </source>
</evidence>
<keyword evidence="7 11" id="KW-0496">Mitochondrion</keyword>
<keyword evidence="11" id="KW-0999">Mitochondrion inner membrane</keyword>
<evidence type="ECO:0000256" key="4">
    <source>
        <dbReference type="ARBA" id="ARBA00018170"/>
    </source>
</evidence>
<organism evidence="12 13">
    <name type="scientific">Microthyrium microscopicum</name>
    <dbReference type="NCBI Taxonomy" id="703497"/>
    <lineage>
        <taxon>Eukaryota</taxon>
        <taxon>Fungi</taxon>
        <taxon>Dikarya</taxon>
        <taxon>Ascomycota</taxon>
        <taxon>Pezizomycotina</taxon>
        <taxon>Dothideomycetes</taxon>
        <taxon>Dothideomycetes incertae sedis</taxon>
        <taxon>Microthyriales</taxon>
        <taxon>Microthyriaceae</taxon>
        <taxon>Microthyrium</taxon>
    </lineage>
</organism>
<comment type="subcellular location">
    <subcellularLocation>
        <location evidence="2">Membrane</location>
    </subcellularLocation>
    <subcellularLocation>
        <location evidence="11">Mitochondrion inner membrane</location>
        <topology evidence="11">Single-pass membrane protein</topology>
    </subcellularLocation>
</comment>
<keyword evidence="5" id="KW-0812">Transmembrane</keyword>
<gene>
    <name evidence="12" type="ORF">BT63DRAFT_476384</name>
</gene>
<keyword evidence="13" id="KW-1185">Reference proteome</keyword>
<protein>
    <recommendedName>
        <fullName evidence="4 11">MICOS complex subunit MIC12</fullName>
    </recommendedName>
    <alternativeName>
        <fullName evidence="10 11">Altered inheritance of mitochondria protein 5, mitochondrial</fullName>
    </alternativeName>
    <alternativeName>
        <fullName evidence="9 11">Found in mitochondrial proteome protein 51</fullName>
    </alternativeName>
</protein>
<evidence type="ECO:0000256" key="10">
    <source>
        <dbReference type="ARBA" id="ARBA00032985"/>
    </source>
</evidence>
<dbReference type="GO" id="GO:0042407">
    <property type="term" value="P:cristae formation"/>
    <property type="evidence" value="ECO:0007669"/>
    <property type="project" value="InterPro"/>
</dbReference>
<evidence type="ECO:0000256" key="11">
    <source>
        <dbReference type="RuleBase" id="RU363010"/>
    </source>
</evidence>
<dbReference type="InterPro" id="IPR031463">
    <property type="entry name" value="Mic12"/>
</dbReference>
<comment type="subunit">
    <text evidence="11">Component of the mitochondrial contact site and cristae organizing system (MICOS) complex.</text>
</comment>
<evidence type="ECO:0000256" key="3">
    <source>
        <dbReference type="ARBA" id="ARBA00009188"/>
    </source>
</evidence>
<dbReference type="EMBL" id="MU004231">
    <property type="protein sequence ID" value="KAF2673938.1"/>
    <property type="molecule type" value="Genomic_DNA"/>
</dbReference>
<name>A0A6A6US91_9PEZI</name>
<accession>A0A6A6US91</accession>
<reference evidence="12" key="1">
    <citation type="journal article" date="2020" name="Stud. Mycol.">
        <title>101 Dothideomycetes genomes: a test case for predicting lifestyles and emergence of pathogens.</title>
        <authorList>
            <person name="Haridas S."/>
            <person name="Albert R."/>
            <person name="Binder M."/>
            <person name="Bloem J."/>
            <person name="Labutti K."/>
            <person name="Salamov A."/>
            <person name="Andreopoulos B."/>
            <person name="Baker S."/>
            <person name="Barry K."/>
            <person name="Bills G."/>
            <person name="Bluhm B."/>
            <person name="Cannon C."/>
            <person name="Castanera R."/>
            <person name="Culley D."/>
            <person name="Daum C."/>
            <person name="Ezra D."/>
            <person name="Gonzalez J."/>
            <person name="Henrissat B."/>
            <person name="Kuo A."/>
            <person name="Liang C."/>
            <person name="Lipzen A."/>
            <person name="Lutzoni F."/>
            <person name="Magnuson J."/>
            <person name="Mondo S."/>
            <person name="Nolan M."/>
            <person name="Ohm R."/>
            <person name="Pangilinan J."/>
            <person name="Park H.-J."/>
            <person name="Ramirez L."/>
            <person name="Alfaro M."/>
            <person name="Sun H."/>
            <person name="Tritt A."/>
            <person name="Yoshinaga Y."/>
            <person name="Zwiers L.-H."/>
            <person name="Turgeon B."/>
            <person name="Goodwin S."/>
            <person name="Spatafora J."/>
            <person name="Crous P."/>
            <person name="Grigoriev I."/>
        </authorList>
    </citation>
    <scope>NUCLEOTIDE SEQUENCE</scope>
    <source>
        <strain evidence="12">CBS 115976</strain>
    </source>
</reference>
<dbReference type="AlphaFoldDB" id="A0A6A6US91"/>
<keyword evidence="6" id="KW-1133">Transmembrane helix</keyword>
<evidence type="ECO:0000256" key="1">
    <source>
        <dbReference type="ARBA" id="ARBA00002689"/>
    </source>
</evidence>
<evidence type="ECO:0000256" key="6">
    <source>
        <dbReference type="ARBA" id="ARBA00022989"/>
    </source>
</evidence>